<proteinExistence type="predicted"/>
<comment type="caution">
    <text evidence="2">The sequence shown here is derived from an EMBL/GenBank/DDBJ whole genome shotgun (WGS) entry which is preliminary data.</text>
</comment>
<feature type="region of interest" description="Disordered" evidence="1">
    <location>
        <begin position="67"/>
        <end position="92"/>
    </location>
</feature>
<dbReference type="AlphaFoldDB" id="A0A4S8I504"/>
<name>A0A4S8I504_MUSBA</name>
<evidence type="ECO:0000313" key="2">
    <source>
        <dbReference type="EMBL" id="THU42354.1"/>
    </source>
</evidence>
<keyword evidence="3" id="KW-1185">Reference proteome</keyword>
<accession>A0A4S8I504</accession>
<evidence type="ECO:0000256" key="1">
    <source>
        <dbReference type="SAM" id="MobiDB-lite"/>
    </source>
</evidence>
<evidence type="ECO:0000313" key="3">
    <source>
        <dbReference type="Proteomes" id="UP000317650"/>
    </source>
</evidence>
<dbReference type="EMBL" id="PYDT01001785">
    <property type="protein sequence ID" value="THU42354.1"/>
    <property type="molecule type" value="Genomic_DNA"/>
</dbReference>
<protein>
    <submittedName>
        <fullName evidence="2">Uncharacterized protein</fullName>
    </submittedName>
</protein>
<sequence>MRVSNPAAEMSSGFHGLDEWPATIVLRCPNTIGADHTRSYRGSKRGQAVTIDRLSLSIPSHTGRELTSKHLIGERGNAHEAPAEREGLPGRMRMGAGFFEKARADSET</sequence>
<organism evidence="2 3">
    <name type="scientific">Musa balbisiana</name>
    <name type="common">Banana</name>
    <dbReference type="NCBI Taxonomy" id="52838"/>
    <lineage>
        <taxon>Eukaryota</taxon>
        <taxon>Viridiplantae</taxon>
        <taxon>Streptophyta</taxon>
        <taxon>Embryophyta</taxon>
        <taxon>Tracheophyta</taxon>
        <taxon>Spermatophyta</taxon>
        <taxon>Magnoliopsida</taxon>
        <taxon>Liliopsida</taxon>
        <taxon>Zingiberales</taxon>
        <taxon>Musaceae</taxon>
        <taxon>Musa</taxon>
    </lineage>
</organism>
<gene>
    <name evidence="2" type="ORF">C4D60_Mb00t00470</name>
</gene>
<reference evidence="2 3" key="1">
    <citation type="journal article" date="2019" name="Nat. Plants">
        <title>Genome sequencing of Musa balbisiana reveals subgenome evolution and function divergence in polyploid bananas.</title>
        <authorList>
            <person name="Yao X."/>
        </authorList>
    </citation>
    <scope>NUCLEOTIDE SEQUENCE [LARGE SCALE GENOMIC DNA]</scope>
    <source>
        <strain evidence="3">cv. DH-PKW</strain>
        <tissue evidence="2">Leaves</tissue>
    </source>
</reference>
<dbReference type="Proteomes" id="UP000317650">
    <property type="component" value="Unassembled WGS sequence"/>
</dbReference>
<feature type="compositionally biased region" description="Basic and acidic residues" evidence="1">
    <location>
        <begin position="67"/>
        <end position="88"/>
    </location>
</feature>